<evidence type="ECO:0000259" key="5">
    <source>
        <dbReference type="Pfam" id="PF01266"/>
    </source>
</evidence>
<accession>A0A1G8CEG5</accession>
<evidence type="ECO:0000313" key="7">
    <source>
        <dbReference type="Proteomes" id="UP000198967"/>
    </source>
</evidence>
<dbReference type="AlphaFoldDB" id="A0A1G8CEG5"/>
<dbReference type="Proteomes" id="UP000198967">
    <property type="component" value="Unassembled WGS sequence"/>
</dbReference>
<dbReference type="RefSeq" id="WP_176921570.1">
    <property type="nucleotide sequence ID" value="NZ_FNBE01000022.1"/>
</dbReference>
<keyword evidence="2" id="KW-0285">Flavoprotein</keyword>
<dbReference type="GO" id="GO:0050660">
    <property type="term" value="F:flavin adenine dinucleotide binding"/>
    <property type="evidence" value="ECO:0007669"/>
    <property type="project" value="InterPro"/>
</dbReference>
<keyword evidence="3" id="KW-0274">FAD</keyword>
<dbReference type="STRING" id="366584.SAMN05216377_12262"/>
<dbReference type="InterPro" id="IPR045170">
    <property type="entry name" value="MTOX"/>
</dbReference>
<proteinExistence type="predicted"/>
<protein>
    <submittedName>
        <fullName evidence="6">Sarcosine oxidase</fullName>
    </submittedName>
</protein>
<dbReference type="PANTHER" id="PTHR10961:SF7">
    <property type="entry name" value="FAD DEPENDENT OXIDOREDUCTASE DOMAIN-CONTAINING PROTEIN"/>
    <property type="match status" value="1"/>
</dbReference>
<organism evidence="6 7">
    <name type="scientific">Pseudonocardia oroxyli</name>
    <dbReference type="NCBI Taxonomy" id="366584"/>
    <lineage>
        <taxon>Bacteria</taxon>
        <taxon>Bacillati</taxon>
        <taxon>Actinomycetota</taxon>
        <taxon>Actinomycetes</taxon>
        <taxon>Pseudonocardiales</taxon>
        <taxon>Pseudonocardiaceae</taxon>
        <taxon>Pseudonocardia</taxon>
    </lineage>
</organism>
<comment type="cofactor">
    <cofactor evidence="1">
        <name>FAD</name>
        <dbReference type="ChEBI" id="CHEBI:57692"/>
    </cofactor>
</comment>
<dbReference type="Gene3D" id="3.50.50.60">
    <property type="entry name" value="FAD/NAD(P)-binding domain"/>
    <property type="match status" value="1"/>
</dbReference>
<keyword evidence="4" id="KW-0560">Oxidoreductase</keyword>
<evidence type="ECO:0000256" key="3">
    <source>
        <dbReference type="ARBA" id="ARBA00022827"/>
    </source>
</evidence>
<dbReference type="InterPro" id="IPR006076">
    <property type="entry name" value="FAD-dep_OxRdtase"/>
</dbReference>
<dbReference type="EMBL" id="FNBE01000022">
    <property type="protein sequence ID" value="SDH43280.1"/>
    <property type="molecule type" value="Genomic_DNA"/>
</dbReference>
<keyword evidence="7" id="KW-1185">Reference proteome</keyword>
<dbReference type="InterPro" id="IPR036188">
    <property type="entry name" value="FAD/NAD-bd_sf"/>
</dbReference>
<sequence>MSLVPRPRTPCPRPAESAEIVVVGAGVAGAAAAWQLARRGHDVLVLERFGPGHGRTGVPQYRRVGDGDPALAAEAWSWWRELERETGAGLLTVTGAVDHGDRAVVAALAEAAAVRGGRVEWLEPRAAAVRWPGREFEGPVLHRRDWTGRLAADEAVAALAAAAVGWGARIRYRTTVKAVDVRGADRVDIRTEGGTVRARRVVATVGAASIGLVAGRVVLPPLGLVQERVLHVTGLPSGPVVTRHIAGSVEYTLPLPDGRVEIGREGNVTAPVPTRWFPGVAATPDPHDRTYTTSPDGAVVLAGASPVAVGAGFAGHRFSLAPALGRLLADLVTDVEDRVFS</sequence>
<evidence type="ECO:0000313" key="6">
    <source>
        <dbReference type="EMBL" id="SDH43280.1"/>
    </source>
</evidence>
<name>A0A1G8CEG5_PSEOR</name>
<evidence type="ECO:0000256" key="2">
    <source>
        <dbReference type="ARBA" id="ARBA00022630"/>
    </source>
</evidence>
<evidence type="ECO:0000256" key="4">
    <source>
        <dbReference type="ARBA" id="ARBA00023002"/>
    </source>
</evidence>
<dbReference type="Gene3D" id="3.30.9.10">
    <property type="entry name" value="D-Amino Acid Oxidase, subunit A, domain 2"/>
    <property type="match status" value="1"/>
</dbReference>
<dbReference type="PANTHER" id="PTHR10961">
    <property type="entry name" value="PEROXISOMAL SARCOSINE OXIDASE"/>
    <property type="match status" value="1"/>
</dbReference>
<gene>
    <name evidence="6" type="ORF">SAMN05216377_12262</name>
</gene>
<dbReference type="GO" id="GO:0008115">
    <property type="term" value="F:sarcosine oxidase activity"/>
    <property type="evidence" value="ECO:0007669"/>
    <property type="project" value="TreeGrafter"/>
</dbReference>
<feature type="domain" description="FAD dependent oxidoreductase" evidence="5">
    <location>
        <begin position="20"/>
        <end position="331"/>
    </location>
</feature>
<dbReference type="SUPFAM" id="SSF51905">
    <property type="entry name" value="FAD/NAD(P)-binding domain"/>
    <property type="match status" value="1"/>
</dbReference>
<evidence type="ECO:0000256" key="1">
    <source>
        <dbReference type="ARBA" id="ARBA00001974"/>
    </source>
</evidence>
<dbReference type="Pfam" id="PF01266">
    <property type="entry name" value="DAO"/>
    <property type="match status" value="1"/>
</dbReference>
<reference evidence="6 7" key="1">
    <citation type="submission" date="2016-10" db="EMBL/GenBank/DDBJ databases">
        <authorList>
            <person name="de Groot N.N."/>
        </authorList>
    </citation>
    <scope>NUCLEOTIDE SEQUENCE [LARGE SCALE GENOMIC DNA]</scope>
    <source>
        <strain evidence="6 7">CGMCC 4.3143</strain>
    </source>
</reference>